<name>A0A6G8F317_9PROT</name>
<dbReference type="PROSITE" id="PS50905">
    <property type="entry name" value="FERRITIN_LIKE"/>
    <property type="match status" value="1"/>
</dbReference>
<dbReference type="Pfam" id="PF00210">
    <property type="entry name" value="Ferritin"/>
    <property type="match status" value="1"/>
</dbReference>
<evidence type="ECO:0000259" key="4">
    <source>
        <dbReference type="PROSITE" id="PS50905"/>
    </source>
</evidence>
<keyword evidence="3" id="KW-0479">Metal-binding</keyword>
<feature type="binding site" evidence="3">
    <location>
        <position position="63"/>
    </location>
    <ligand>
        <name>Fe cation</name>
        <dbReference type="ChEBI" id="CHEBI:24875"/>
    </ligand>
</feature>
<dbReference type="InterPro" id="IPR014490">
    <property type="entry name" value="Dps-like"/>
</dbReference>
<protein>
    <submittedName>
        <fullName evidence="5">Ferritin</fullName>
    </submittedName>
</protein>
<feature type="domain" description="Ferritin-like diiron" evidence="4">
    <location>
        <begin position="10"/>
        <end position="162"/>
    </location>
</feature>
<dbReference type="GO" id="GO:0020037">
    <property type="term" value="F:heme binding"/>
    <property type="evidence" value="ECO:0007669"/>
    <property type="project" value="TreeGrafter"/>
</dbReference>
<evidence type="ECO:0000256" key="1">
    <source>
        <dbReference type="ARBA" id="ARBA00022434"/>
    </source>
</evidence>
<dbReference type="InterPro" id="IPR008331">
    <property type="entry name" value="Ferritin_DPS_dom"/>
</dbReference>
<dbReference type="InterPro" id="IPR009040">
    <property type="entry name" value="Ferritin-like_diiron"/>
</dbReference>
<dbReference type="PANTHER" id="PTHR30295:SF1">
    <property type="entry name" value="DNA PROTECTION DURING STARVATION PROTEIN"/>
    <property type="match status" value="1"/>
</dbReference>
<sequence length="170" mass="19725">MGQSAKKISKLDNKELLDILNRAYGEEWLAYYQYWIGSQIISGPMRVTVQEEFMKHAKEELEHAGWLATRIIQLGGTPLLNPAEWMEKARCGYETPNDDFVLALLKQNLDSERCAIARYQQICEMCFGKDFETFDVSARILHQELDHEQDWEDFIQDLQEGADYAKKAAK</sequence>
<keyword evidence="1" id="KW-0409">Iron storage</keyword>
<evidence type="ECO:0000313" key="5">
    <source>
        <dbReference type="EMBL" id="QIM10582.1"/>
    </source>
</evidence>
<keyword evidence="2 3" id="KW-0408">Iron</keyword>
<evidence type="ECO:0000256" key="3">
    <source>
        <dbReference type="PIRSR" id="PIRSR018063-50"/>
    </source>
</evidence>
<feature type="binding site" evidence="3">
    <location>
        <position position="147"/>
    </location>
    <ligand>
        <name>Fe cation</name>
        <dbReference type="ChEBI" id="CHEBI:24875"/>
    </ligand>
</feature>
<dbReference type="GO" id="GO:0008199">
    <property type="term" value="F:ferric iron binding"/>
    <property type="evidence" value="ECO:0007669"/>
    <property type="project" value="InterPro"/>
</dbReference>
<dbReference type="Gene3D" id="1.20.1260.10">
    <property type="match status" value="1"/>
</dbReference>
<dbReference type="InterPro" id="IPR009078">
    <property type="entry name" value="Ferritin-like_SF"/>
</dbReference>
<dbReference type="PANTHER" id="PTHR30295">
    <property type="entry name" value="BACTERIOFERRITIN"/>
    <property type="match status" value="1"/>
</dbReference>
<dbReference type="GO" id="GO:0006879">
    <property type="term" value="P:intracellular iron ion homeostasis"/>
    <property type="evidence" value="ECO:0007669"/>
    <property type="project" value="UniProtKB-KW"/>
</dbReference>
<accession>A0A6G8F317</accession>
<feature type="binding site" evidence="3">
    <location>
        <position position="144"/>
    </location>
    <ligand>
        <name>Fe cation</name>
        <dbReference type="ChEBI" id="CHEBI:24875"/>
    </ligand>
</feature>
<dbReference type="AlphaFoldDB" id="A0A6G8F317"/>
<dbReference type="PIRSF" id="PIRSF018063">
    <property type="entry name" value="Ferrtn_UCP018063"/>
    <property type="match status" value="1"/>
</dbReference>
<dbReference type="InterPro" id="IPR012347">
    <property type="entry name" value="Ferritin-like"/>
</dbReference>
<dbReference type="GO" id="GO:0005829">
    <property type="term" value="C:cytosol"/>
    <property type="evidence" value="ECO:0007669"/>
    <property type="project" value="TreeGrafter"/>
</dbReference>
<organism evidence="5">
    <name type="scientific">uncultured Alphaproteobacteria bacterium</name>
    <dbReference type="NCBI Taxonomy" id="91750"/>
    <lineage>
        <taxon>Bacteria</taxon>
        <taxon>Pseudomonadati</taxon>
        <taxon>Pseudomonadota</taxon>
        <taxon>Alphaproteobacteria</taxon>
        <taxon>environmental samples</taxon>
    </lineage>
</organism>
<feature type="binding site" evidence="3">
    <location>
        <position position="112"/>
    </location>
    <ligand>
        <name>Fe cation</name>
        <dbReference type="ChEBI" id="CHEBI:24875"/>
    </ligand>
</feature>
<reference evidence="5" key="1">
    <citation type="journal article" date="2020" name="J. ISSAAS">
        <title>Lactobacilli and other gastrointestinal microbiota of Peromyscus leucopus, reservoir host for agents of Lyme disease and other zoonoses in North America.</title>
        <authorList>
            <person name="Milovic A."/>
            <person name="Bassam K."/>
            <person name="Shao H."/>
            <person name="Chatzistamou I."/>
            <person name="Tufts D.M."/>
            <person name="Diuk-Wasser M."/>
            <person name="Barbour A.G."/>
        </authorList>
    </citation>
    <scope>NUCLEOTIDE SEQUENCE</scope>
    <source>
        <strain evidence="5">LL90</strain>
    </source>
</reference>
<proteinExistence type="predicted"/>
<gene>
    <name evidence="5" type="ORF">PlAlph_4740</name>
</gene>
<dbReference type="EMBL" id="MN990731">
    <property type="protein sequence ID" value="QIM10582.1"/>
    <property type="molecule type" value="Genomic_DNA"/>
</dbReference>
<feature type="binding site" evidence="3">
    <location>
        <position position="27"/>
    </location>
    <ligand>
        <name>Fe cation</name>
        <dbReference type="ChEBI" id="CHEBI:24875"/>
    </ligand>
</feature>
<dbReference type="GO" id="GO:0004322">
    <property type="term" value="F:ferroxidase activity"/>
    <property type="evidence" value="ECO:0007669"/>
    <property type="project" value="TreeGrafter"/>
</dbReference>
<dbReference type="SUPFAM" id="SSF47240">
    <property type="entry name" value="Ferritin-like"/>
    <property type="match status" value="1"/>
</dbReference>
<evidence type="ECO:0000256" key="2">
    <source>
        <dbReference type="ARBA" id="ARBA00023004"/>
    </source>
</evidence>